<dbReference type="Proteomes" id="UP001430953">
    <property type="component" value="Unassembled WGS sequence"/>
</dbReference>
<sequence length="108" mass="13049">MFKQTCKLLKIEKIQTTAYHFETNGALERSHKTLAEYLRHYLNEEQTDWDEWLPYAIRRFRTITRRSSTAKAIKETRRAMGGTIRNNRKTRRNKLYNKKGKKNLSRSR</sequence>
<evidence type="ECO:0008006" key="4">
    <source>
        <dbReference type="Google" id="ProtNLM"/>
    </source>
</evidence>
<evidence type="ECO:0000313" key="2">
    <source>
        <dbReference type="EMBL" id="KAL0128576.1"/>
    </source>
</evidence>
<feature type="region of interest" description="Disordered" evidence="1">
    <location>
        <begin position="77"/>
        <end position="108"/>
    </location>
</feature>
<comment type="caution">
    <text evidence="2">The sequence shown here is derived from an EMBL/GenBank/DDBJ whole genome shotgun (WGS) entry which is preliminary data.</text>
</comment>
<dbReference type="EMBL" id="JADYXP020000003">
    <property type="protein sequence ID" value="KAL0128576.1"/>
    <property type="molecule type" value="Genomic_DNA"/>
</dbReference>
<dbReference type="InterPro" id="IPR012337">
    <property type="entry name" value="RNaseH-like_sf"/>
</dbReference>
<dbReference type="GO" id="GO:0003676">
    <property type="term" value="F:nucleic acid binding"/>
    <property type="evidence" value="ECO:0007669"/>
    <property type="project" value="InterPro"/>
</dbReference>
<accession>A0AAW2GMV6</accession>
<keyword evidence="3" id="KW-1185">Reference proteome</keyword>
<dbReference type="SUPFAM" id="SSF53098">
    <property type="entry name" value="Ribonuclease H-like"/>
    <property type="match status" value="1"/>
</dbReference>
<name>A0AAW2GMV6_9HYME</name>
<evidence type="ECO:0000313" key="3">
    <source>
        <dbReference type="Proteomes" id="UP001430953"/>
    </source>
</evidence>
<dbReference type="Gene3D" id="3.30.420.10">
    <property type="entry name" value="Ribonuclease H-like superfamily/Ribonuclease H"/>
    <property type="match status" value="1"/>
</dbReference>
<reference evidence="2 3" key="1">
    <citation type="submission" date="2023-03" db="EMBL/GenBank/DDBJ databases">
        <title>High recombination rates correlate with genetic variation in Cardiocondyla obscurior ants.</title>
        <authorList>
            <person name="Errbii M."/>
        </authorList>
    </citation>
    <scope>NUCLEOTIDE SEQUENCE [LARGE SCALE GENOMIC DNA]</scope>
    <source>
        <strain evidence="2">Alpha-2009</strain>
        <tissue evidence="2">Whole body</tissue>
    </source>
</reference>
<dbReference type="InterPro" id="IPR036397">
    <property type="entry name" value="RNaseH_sf"/>
</dbReference>
<dbReference type="AlphaFoldDB" id="A0AAW2GMV6"/>
<proteinExistence type="predicted"/>
<feature type="compositionally biased region" description="Basic residues" evidence="1">
    <location>
        <begin position="86"/>
        <end position="108"/>
    </location>
</feature>
<protein>
    <recommendedName>
        <fullName evidence="4">Integrase catalytic domain-containing protein</fullName>
    </recommendedName>
</protein>
<gene>
    <name evidence="2" type="ORF">PUN28_003731</name>
</gene>
<organism evidence="2 3">
    <name type="scientific">Cardiocondyla obscurior</name>
    <dbReference type="NCBI Taxonomy" id="286306"/>
    <lineage>
        <taxon>Eukaryota</taxon>
        <taxon>Metazoa</taxon>
        <taxon>Ecdysozoa</taxon>
        <taxon>Arthropoda</taxon>
        <taxon>Hexapoda</taxon>
        <taxon>Insecta</taxon>
        <taxon>Pterygota</taxon>
        <taxon>Neoptera</taxon>
        <taxon>Endopterygota</taxon>
        <taxon>Hymenoptera</taxon>
        <taxon>Apocrita</taxon>
        <taxon>Aculeata</taxon>
        <taxon>Formicoidea</taxon>
        <taxon>Formicidae</taxon>
        <taxon>Myrmicinae</taxon>
        <taxon>Cardiocondyla</taxon>
    </lineage>
</organism>
<evidence type="ECO:0000256" key="1">
    <source>
        <dbReference type="SAM" id="MobiDB-lite"/>
    </source>
</evidence>